<dbReference type="PANTHER" id="PTHR34220:SF7">
    <property type="entry name" value="SENSOR HISTIDINE KINASE YPDA"/>
    <property type="match status" value="1"/>
</dbReference>
<dbReference type="RefSeq" id="WP_200971862.1">
    <property type="nucleotide sequence ID" value="NZ_CP065592.1"/>
</dbReference>
<feature type="transmembrane region" description="Helical" evidence="1">
    <location>
        <begin position="41"/>
        <end position="61"/>
    </location>
</feature>
<feature type="transmembrane region" description="Helical" evidence="1">
    <location>
        <begin position="12"/>
        <end position="35"/>
    </location>
</feature>
<feature type="domain" description="Signal transduction histidine kinase internal region" evidence="2">
    <location>
        <begin position="166"/>
        <end position="245"/>
    </location>
</feature>
<name>A0A7T2GK00_9SPHN</name>
<sequence>MIRPLRRLRSHAPTRFAVVLWCFVNLLSDLVTVLIGRGPPLLMFAISIPVFAAGVAATLFLNRLRVALARKPAIQYWPAMLLLLVGCSIAIAFVDIMGTRWGALSLYTPWRAWALDLSLSRILTVALIYFWVFSFAMALLWAGSVSDMARYNAAKAAAMETAALRAEATALRFQLNPHFLFNTLNSIASTIVDGPRQDAENMVIRLASFLRASLAADPARTVILDEEAAAMEAYLDIEKVRFGERMIVEIDIGRDVEDALVPHFILQPLVENAVKHGVARTSAPVALRLSASRDQDRLILRVTNRAATDDQATIPAAARTLPKLASTGLGLDNVRQRLALSYNDALLKTVAFPGGFTAEIDLPFSTVANMADPDGQQLLHAAE</sequence>
<keyword evidence="1" id="KW-1133">Transmembrane helix</keyword>
<dbReference type="GO" id="GO:0016020">
    <property type="term" value="C:membrane"/>
    <property type="evidence" value="ECO:0007669"/>
    <property type="project" value="InterPro"/>
</dbReference>
<dbReference type="Proteomes" id="UP000594873">
    <property type="component" value="Chromosome"/>
</dbReference>
<evidence type="ECO:0000259" key="2">
    <source>
        <dbReference type="Pfam" id="PF06580"/>
    </source>
</evidence>
<evidence type="ECO:0000313" key="3">
    <source>
        <dbReference type="EMBL" id="QPQ55187.1"/>
    </source>
</evidence>
<dbReference type="Pfam" id="PF06580">
    <property type="entry name" value="His_kinase"/>
    <property type="match status" value="1"/>
</dbReference>
<keyword evidence="1" id="KW-0812">Transmembrane</keyword>
<feature type="transmembrane region" description="Helical" evidence="1">
    <location>
        <begin position="81"/>
        <end position="102"/>
    </location>
</feature>
<keyword evidence="1" id="KW-0472">Membrane</keyword>
<feature type="transmembrane region" description="Helical" evidence="1">
    <location>
        <begin position="122"/>
        <end position="142"/>
    </location>
</feature>
<evidence type="ECO:0000313" key="4">
    <source>
        <dbReference type="Proteomes" id="UP000594873"/>
    </source>
</evidence>
<dbReference type="Gene3D" id="3.30.565.10">
    <property type="entry name" value="Histidine kinase-like ATPase, C-terminal domain"/>
    <property type="match status" value="1"/>
</dbReference>
<organism evidence="3 4">
    <name type="scientific">Allosphingosinicella flava</name>
    <dbReference type="NCBI Taxonomy" id="2771430"/>
    <lineage>
        <taxon>Bacteria</taxon>
        <taxon>Pseudomonadati</taxon>
        <taxon>Pseudomonadota</taxon>
        <taxon>Alphaproteobacteria</taxon>
        <taxon>Sphingomonadales</taxon>
        <taxon>Sphingomonadaceae</taxon>
        <taxon>Allosphingosinicella</taxon>
    </lineage>
</organism>
<gene>
    <name evidence="3" type="ORF">IC614_00770</name>
</gene>
<evidence type="ECO:0000256" key="1">
    <source>
        <dbReference type="SAM" id="Phobius"/>
    </source>
</evidence>
<protein>
    <submittedName>
        <fullName evidence="3">Histidine kinase</fullName>
    </submittedName>
</protein>
<reference evidence="3 4" key="1">
    <citation type="submission" date="2020-11" db="EMBL/GenBank/DDBJ databases">
        <title>Genome seq and assembly of Sphingosinicella sp.</title>
        <authorList>
            <person name="Chhetri G."/>
        </authorList>
    </citation>
    <scope>NUCLEOTIDE SEQUENCE [LARGE SCALE GENOMIC DNA]</scope>
    <source>
        <strain evidence="3 4">UDD2</strain>
    </source>
</reference>
<dbReference type="PANTHER" id="PTHR34220">
    <property type="entry name" value="SENSOR HISTIDINE KINASE YPDA"/>
    <property type="match status" value="1"/>
</dbReference>
<keyword evidence="4" id="KW-1185">Reference proteome</keyword>
<dbReference type="InterPro" id="IPR010559">
    <property type="entry name" value="Sig_transdc_His_kin_internal"/>
</dbReference>
<dbReference type="SUPFAM" id="SSF55874">
    <property type="entry name" value="ATPase domain of HSP90 chaperone/DNA topoisomerase II/histidine kinase"/>
    <property type="match status" value="1"/>
</dbReference>
<dbReference type="InterPro" id="IPR050640">
    <property type="entry name" value="Bact_2-comp_sensor_kinase"/>
</dbReference>
<dbReference type="EMBL" id="CP065592">
    <property type="protein sequence ID" value="QPQ55187.1"/>
    <property type="molecule type" value="Genomic_DNA"/>
</dbReference>
<dbReference type="GO" id="GO:0000155">
    <property type="term" value="F:phosphorelay sensor kinase activity"/>
    <property type="evidence" value="ECO:0007669"/>
    <property type="project" value="InterPro"/>
</dbReference>
<keyword evidence="3" id="KW-0808">Transferase</keyword>
<keyword evidence="3" id="KW-0418">Kinase</keyword>
<dbReference type="AlphaFoldDB" id="A0A7T2GK00"/>
<proteinExistence type="predicted"/>
<dbReference type="KEGG" id="sflv:IC614_00770"/>
<dbReference type="InterPro" id="IPR036890">
    <property type="entry name" value="HATPase_C_sf"/>
</dbReference>
<accession>A0A7T2GK00</accession>